<feature type="active site" description="Nucleophile" evidence="4">
    <location>
        <position position="358"/>
    </location>
</feature>
<dbReference type="AlphaFoldDB" id="A0A1I4B6H3"/>
<organism evidence="7 8">
    <name type="scientific">Marinilactibacillus piezotolerans</name>
    <dbReference type="NCBI Taxonomy" id="258723"/>
    <lineage>
        <taxon>Bacteria</taxon>
        <taxon>Bacillati</taxon>
        <taxon>Bacillota</taxon>
        <taxon>Bacilli</taxon>
        <taxon>Lactobacillales</taxon>
        <taxon>Carnobacteriaceae</taxon>
        <taxon>Marinilactibacillus</taxon>
    </lineage>
</organism>
<dbReference type="STRING" id="258723.GCA_900169305_01944"/>
<dbReference type="InterPro" id="IPR043137">
    <property type="entry name" value="GGT_ssub_C"/>
</dbReference>
<evidence type="ECO:0000313" key="7">
    <source>
        <dbReference type="EMBL" id="SFK64133.1"/>
    </source>
</evidence>
<name>A0A1I4B6H3_9LACT</name>
<dbReference type="Proteomes" id="UP000199589">
    <property type="component" value="Unassembled WGS sequence"/>
</dbReference>
<dbReference type="RefSeq" id="WP_091898557.1">
    <property type="nucleotide sequence ID" value="NZ_FOSJ01000063.1"/>
</dbReference>
<dbReference type="Pfam" id="PF01019">
    <property type="entry name" value="G_glu_transpept"/>
    <property type="match status" value="1"/>
</dbReference>
<dbReference type="EC" id="3.4.19.13" evidence="6"/>
<keyword evidence="6" id="KW-0012">Acyltransferase</keyword>
<dbReference type="InterPro" id="IPR000101">
    <property type="entry name" value="GGT_peptidase"/>
</dbReference>
<sequence>MTIPEFDASAFHYASRRELIYGKKGMVASSHPLASQAGLDILKKGGNAVDAAIAAAATLTVVEPGSNGIGGDSFSIIWKDGEMHGLNASGPAPAAMTREAILKKGESIAPHGLDSVTVPGVPAGWVALSKKHGKLPLKEVLEPAALIAEEGFPVTSTVAQAWERTFKILSEKVNEIPVLKTWFETFTPNGHPVKPGEIWSSKGHAKTLRLIGETEGNAFYKGEIAEAIDRFSKKHGGFLRKTDLATYQPEWIAPIMTNYKGYDIWEMPPNGQGIVALMALSILENIELKSKDDPETIHKQIEAIKLAFSDGQATIADMKHMDETVDRLLSKTYAKERAELIGQTALDPKSGVKDQSGTVYLCTADAEGNMVSYIQSNYMGFGSGTVVPDYGVSLQNRGCGFTLEENHPNTLAPGKKPFHTIIPGFITKNNKPVGPFGIMGGHMQPQAHLQVISSLIDFHLNPQDALDAPRWHWDEKKKVSVEPQMSLRTIEDLIRRGHEVSIVPTKGLFGRGEIIFRDDNGVLIGATESRADGQVATW</sequence>
<keyword evidence="8" id="KW-1185">Reference proteome</keyword>
<dbReference type="GO" id="GO:0036374">
    <property type="term" value="F:glutathione hydrolase activity"/>
    <property type="evidence" value="ECO:0007669"/>
    <property type="project" value="UniProtKB-UniRule"/>
</dbReference>
<dbReference type="UniPathway" id="UPA00204"/>
<comment type="catalytic activity">
    <reaction evidence="1 6">
        <text>an S-substituted glutathione + H2O = an S-substituted L-cysteinylglycine + L-glutamate</text>
        <dbReference type="Rhea" id="RHEA:59468"/>
        <dbReference type="ChEBI" id="CHEBI:15377"/>
        <dbReference type="ChEBI" id="CHEBI:29985"/>
        <dbReference type="ChEBI" id="CHEBI:90779"/>
        <dbReference type="ChEBI" id="CHEBI:143103"/>
        <dbReference type="EC" id="3.4.19.13"/>
    </reaction>
</comment>
<comment type="subunit">
    <text evidence="6">This enzyme consists of two polypeptide chains, which are synthesized in precursor form from a single polypeptide.</text>
</comment>
<dbReference type="PANTHER" id="PTHR43881">
    <property type="entry name" value="GAMMA-GLUTAMYLTRANSPEPTIDASE (AFU_ORTHOLOGUE AFUA_4G13580)"/>
    <property type="match status" value="1"/>
</dbReference>
<dbReference type="Gene3D" id="1.10.246.230">
    <property type="match status" value="1"/>
</dbReference>
<evidence type="ECO:0000256" key="3">
    <source>
        <dbReference type="ARBA" id="ARBA00047417"/>
    </source>
</evidence>
<evidence type="ECO:0000256" key="6">
    <source>
        <dbReference type="RuleBase" id="RU368036"/>
    </source>
</evidence>
<evidence type="ECO:0000256" key="2">
    <source>
        <dbReference type="ARBA" id="ARBA00001089"/>
    </source>
</evidence>
<feature type="binding site" evidence="5">
    <location>
        <position position="441"/>
    </location>
    <ligand>
        <name>L-glutamate</name>
        <dbReference type="ChEBI" id="CHEBI:29985"/>
    </ligand>
</feature>
<dbReference type="PRINTS" id="PR01210">
    <property type="entry name" value="GGTRANSPTASE"/>
</dbReference>
<evidence type="ECO:0000256" key="4">
    <source>
        <dbReference type="PIRSR" id="PIRSR600101-1"/>
    </source>
</evidence>
<reference evidence="8" key="1">
    <citation type="submission" date="2016-10" db="EMBL/GenBank/DDBJ databases">
        <authorList>
            <person name="Varghese N."/>
            <person name="Submissions S."/>
        </authorList>
    </citation>
    <scope>NUCLEOTIDE SEQUENCE [LARGE SCALE GENOMIC DNA]</scope>
    <source>
        <strain evidence="8">DSM 16108</strain>
    </source>
</reference>
<comment type="catalytic activity">
    <reaction evidence="2 6">
        <text>glutathione + H2O = L-cysteinylglycine + L-glutamate</text>
        <dbReference type="Rhea" id="RHEA:28807"/>
        <dbReference type="ChEBI" id="CHEBI:15377"/>
        <dbReference type="ChEBI" id="CHEBI:29985"/>
        <dbReference type="ChEBI" id="CHEBI:57925"/>
        <dbReference type="ChEBI" id="CHEBI:61694"/>
        <dbReference type="EC" id="3.4.19.13"/>
    </reaction>
</comment>
<dbReference type="EMBL" id="FOSJ01000063">
    <property type="protein sequence ID" value="SFK64133.1"/>
    <property type="molecule type" value="Genomic_DNA"/>
</dbReference>
<dbReference type="PANTHER" id="PTHR43881:SF1">
    <property type="entry name" value="GAMMA-GLUTAMYLTRANSPEPTIDASE (AFU_ORTHOLOGUE AFUA_4G13580)"/>
    <property type="match status" value="1"/>
</dbReference>
<proteinExistence type="inferred from homology"/>
<dbReference type="NCBIfam" id="TIGR00066">
    <property type="entry name" value="g_glut_trans"/>
    <property type="match status" value="1"/>
</dbReference>
<dbReference type="InterPro" id="IPR052896">
    <property type="entry name" value="GGT-like_enzyme"/>
</dbReference>
<gene>
    <name evidence="7" type="ORF">SAMN04488569_10632</name>
</gene>
<dbReference type="EC" id="2.3.2.2" evidence="6"/>
<comment type="pathway">
    <text evidence="6">Sulfur metabolism; glutathione metabolism.</text>
</comment>
<dbReference type="Gene3D" id="3.60.20.40">
    <property type="match status" value="1"/>
</dbReference>
<dbReference type="SUPFAM" id="SSF56235">
    <property type="entry name" value="N-terminal nucleophile aminohydrolases (Ntn hydrolases)"/>
    <property type="match status" value="1"/>
</dbReference>
<dbReference type="GO" id="GO:0103068">
    <property type="term" value="F:leukotriene C4 gamma-glutamyl transferase activity"/>
    <property type="evidence" value="ECO:0007669"/>
    <property type="project" value="UniProtKB-EC"/>
</dbReference>
<keyword evidence="6" id="KW-0865">Zymogen</keyword>
<comment type="similarity">
    <text evidence="6">Belongs to the gamma-glutamyltransferase family.</text>
</comment>
<keyword evidence="6 7" id="KW-0378">Hydrolase</keyword>
<dbReference type="OrthoDB" id="9781342at2"/>
<accession>A0A1I4B6H3</accession>
<dbReference type="GO" id="GO:0006750">
    <property type="term" value="P:glutathione biosynthetic process"/>
    <property type="evidence" value="ECO:0007669"/>
    <property type="project" value="UniProtKB-KW"/>
</dbReference>
<comment type="PTM">
    <text evidence="6">Cleaved by autocatalysis into a large and a small subunit.</text>
</comment>
<evidence type="ECO:0000313" key="8">
    <source>
        <dbReference type="Proteomes" id="UP000199589"/>
    </source>
</evidence>
<dbReference type="InterPro" id="IPR029055">
    <property type="entry name" value="Ntn_hydrolases_N"/>
</dbReference>
<keyword evidence="6" id="KW-0317">Glutathione biosynthesis</keyword>
<dbReference type="GO" id="GO:0006751">
    <property type="term" value="P:glutathione catabolic process"/>
    <property type="evidence" value="ECO:0007669"/>
    <property type="project" value="UniProtKB-UniRule"/>
</dbReference>
<protein>
    <recommendedName>
        <fullName evidence="6">Glutathione hydrolase proenzyme</fullName>
        <ecNumber evidence="6">2.3.2.2</ecNumber>
        <ecNumber evidence="6">3.4.19.13</ecNumber>
    </recommendedName>
    <component>
        <recommendedName>
            <fullName evidence="6">Glutathione hydrolase large chain</fullName>
        </recommendedName>
    </component>
    <component>
        <recommendedName>
            <fullName evidence="6">Glutathione hydrolase small chain</fullName>
        </recommendedName>
    </component>
</protein>
<comment type="catalytic activity">
    <reaction evidence="3 6">
        <text>an N-terminal (5-L-glutamyl)-[peptide] + an alpha-amino acid = 5-L-glutamyl amino acid + an N-terminal L-alpha-aminoacyl-[peptide]</text>
        <dbReference type="Rhea" id="RHEA:23904"/>
        <dbReference type="Rhea" id="RHEA-COMP:9780"/>
        <dbReference type="Rhea" id="RHEA-COMP:9795"/>
        <dbReference type="ChEBI" id="CHEBI:77644"/>
        <dbReference type="ChEBI" id="CHEBI:78597"/>
        <dbReference type="ChEBI" id="CHEBI:78599"/>
        <dbReference type="ChEBI" id="CHEBI:78608"/>
        <dbReference type="EC" id="2.3.2.2"/>
    </reaction>
</comment>
<evidence type="ECO:0000256" key="1">
    <source>
        <dbReference type="ARBA" id="ARBA00001049"/>
    </source>
</evidence>
<evidence type="ECO:0000256" key="5">
    <source>
        <dbReference type="PIRSR" id="PIRSR600101-2"/>
    </source>
</evidence>
<keyword evidence="6" id="KW-0808">Transferase</keyword>